<dbReference type="eggNOG" id="ENOG5032Y3P">
    <property type="taxonomic scope" value="Bacteria"/>
</dbReference>
<reference evidence="1 2" key="1">
    <citation type="submission" date="2014-08" db="EMBL/GenBank/DDBJ databases">
        <title>Whole genome shotgun sequence of Rhizobium rubi NBRC 13261.</title>
        <authorList>
            <person name="Katano-Makiyama Y."/>
            <person name="Hosoyama A."/>
            <person name="Hashimoto M."/>
            <person name="Hosoyama Y."/>
            <person name="Noguchi M."/>
            <person name="Tsuchikane K."/>
            <person name="Uohara A."/>
            <person name="Ohji S."/>
            <person name="Ichikawa N."/>
            <person name="Kimura A."/>
            <person name="Yamazoe A."/>
            <person name="Fujita N."/>
        </authorList>
    </citation>
    <scope>NUCLEOTIDE SEQUENCE [LARGE SCALE GENOMIC DNA]</scope>
    <source>
        <strain evidence="1 2">NBRC 13261</strain>
    </source>
</reference>
<dbReference type="Pfam" id="PF20126">
    <property type="entry name" value="TumE"/>
    <property type="match status" value="1"/>
</dbReference>
<sequence length="107" mass="12569">MIDNIMHWLHNVVMKAEKLMHEKRVLRDGAIVEMVIWKLPEPVPASGHLFKYRLFFGRNGQRIVGFDNERGKGDHCHIDGKEQPYTFISIDQLKNDFLAEVTRRLKP</sequence>
<dbReference type="AlphaFoldDB" id="A0A081CQ69"/>
<accession>A0A081CQ69</accession>
<dbReference type="InterPro" id="IPR045397">
    <property type="entry name" value="TumE-like"/>
</dbReference>
<proteinExistence type="predicted"/>
<dbReference type="Proteomes" id="UP000028701">
    <property type="component" value="Unassembled WGS sequence"/>
</dbReference>
<evidence type="ECO:0000313" key="2">
    <source>
        <dbReference type="Proteomes" id="UP000028701"/>
    </source>
</evidence>
<protein>
    <submittedName>
        <fullName evidence="1">Uncharacterized protein</fullName>
    </submittedName>
</protein>
<organism evidence="1 2">
    <name type="scientific">Agrobacterium rubi TR3 = NBRC 13261</name>
    <dbReference type="NCBI Taxonomy" id="1368415"/>
    <lineage>
        <taxon>Bacteria</taxon>
        <taxon>Pseudomonadati</taxon>
        <taxon>Pseudomonadota</taxon>
        <taxon>Alphaproteobacteria</taxon>
        <taxon>Hyphomicrobiales</taxon>
        <taxon>Rhizobiaceae</taxon>
        <taxon>Rhizobium/Agrobacterium group</taxon>
        <taxon>Agrobacterium</taxon>
    </lineage>
</organism>
<comment type="caution">
    <text evidence="1">The sequence shown here is derived from an EMBL/GenBank/DDBJ whole genome shotgun (WGS) entry which is preliminary data.</text>
</comment>
<gene>
    <name evidence="1" type="ORF">RRU01S_02_01430</name>
</gene>
<name>A0A081CQ69_9HYPH</name>
<evidence type="ECO:0000313" key="1">
    <source>
        <dbReference type="EMBL" id="GAK68815.1"/>
    </source>
</evidence>
<dbReference type="EMBL" id="BBJU01000002">
    <property type="protein sequence ID" value="GAK68815.1"/>
    <property type="molecule type" value="Genomic_DNA"/>
</dbReference>